<evidence type="ECO:0000313" key="5">
    <source>
        <dbReference type="WBParaSite" id="BXY_0539700.1"/>
    </source>
</evidence>
<dbReference type="GO" id="GO:0008080">
    <property type="term" value="F:N-acetyltransferase activity"/>
    <property type="evidence" value="ECO:0007669"/>
    <property type="project" value="TreeGrafter"/>
</dbReference>
<dbReference type="AlphaFoldDB" id="A0A1I7RXD1"/>
<organism evidence="3 5">
    <name type="scientific">Bursaphelenchus xylophilus</name>
    <name type="common">Pinewood nematode worm</name>
    <name type="synonym">Aphelenchoides xylophilus</name>
    <dbReference type="NCBI Taxonomy" id="6326"/>
    <lineage>
        <taxon>Eukaryota</taxon>
        <taxon>Metazoa</taxon>
        <taxon>Ecdysozoa</taxon>
        <taxon>Nematoda</taxon>
        <taxon>Chromadorea</taxon>
        <taxon>Rhabditida</taxon>
        <taxon>Tylenchina</taxon>
        <taxon>Tylenchomorpha</taxon>
        <taxon>Aphelenchoidea</taxon>
        <taxon>Aphelenchoididae</taxon>
        <taxon>Bursaphelenchus</taxon>
    </lineage>
</organism>
<proteinExistence type="predicted"/>
<dbReference type="SMR" id="A0A1I7RXD1"/>
<dbReference type="Proteomes" id="UP000659654">
    <property type="component" value="Unassembled WGS sequence"/>
</dbReference>
<dbReference type="EMBL" id="CAJFCV020000005">
    <property type="protein sequence ID" value="CAG9126287.1"/>
    <property type="molecule type" value="Genomic_DNA"/>
</dbReference>
<protein>
    <submittedName>
        <fullName evidence="1">(pine wood nematode) hypothetical protein</fullName>
    </submittedName>
</protein>
<evidence type="ECO:0000313" key="3">
    <source>
        <dbReference type="Proteomes" id="UP000095284"/>
    </source>
</evidence>
<dbReference type="OrthoDB" id="41532at2759"/>
<keyword evidence="4" id="KW-1185">Reference proteome</keyword>
<evidence type="ECO:0000313" key="2">
    <source>
        <dbReference type="EMBL" id="CAG9126287.1"/>
    </source>
</evidence>
<dbReference type="PANTHER" id="PTHR20905">
    <property type="entry name" value="N-ACETYLTRANSFERASE-RELATED"/>
    <property type="match status" value="1"/>
</dbReference>
<sequence>MLRFLVNLTPMAALKPSRFLSQSSVALKSGRRVLQPDYPLKTHPGKTVSIEIAEYSDFDAIDKLTLEHFAPLENSSRGVGTPVEVVQEQLVRPMVHNCLQYPYSTVVMDGDRMIACCMVNLEVFDKNADVPPKEVKDLGPFMEKCAADYGVTDERLKYMMTLLHYAIHIVPHYLPEENQAVAAHAEMGCVDQEFNGNGLLGAMMYLSCTAVHKHRLAKYYFGNASAAATNNVCTQLGMPPVWSVKYKDIKFNEESVYGDGKMRDGADCFTLSLGLIEDVVKSNYCDKYIRQSV</sequence>
<accession>A0A1I7RXD1</accession>
<dbReference type="WBParaSite" id="BXY_0539700.1">
    <property type="protein sequence ID" value="BXY_0539700.1"/>
    <property type="gene ID" value="BXY_0539700"/>
</dbReference>
<dbReference type="EMBL" id="CAJFDI010000005">
    <property type="protein sequence ID" value="CAD5232986.1"/>
    <property type="molecule type" value="Genomic_DNA"/>
</dbReference>
<dbReference type="Proteomes" id="UP000095284">
    <property type="component" value="Unplaced"/>
</dbReference>
<name>A0A1I7RXD1_BURXY</name>
<gene>
    <name evidence="1" type="ORF">BXYJ_LOCUS13077</name>
</gene>
<dbReference type="Proteomes" id="UP000582659">
    <property type="component" value="Unassembled WGS sequence"/>
</dbReference>
<reference evidence="2" key="2">
    <citation type="submission" date="2020-08" db="EMBL/GenBank/DDBJ databases">
        <authorList>
            <person name="Kikuchi T."/>
        </authorList>
    </citation>
    <scope>NUCLEOTIDE SEQUENCE</scope>
    <source>
        <strain evidence="1">Ka4C1</strain>
    </source>
</reference>
<dbReference type="PANTHER" id="PTHR20905:SF17">
    <property type="entry name" value="N-ACETYLTRANSFERASE DOMAIN-CONTAINING PROTEIN"/>
    <property type="match status" value="1"/>
</dbReference>
<reference evidence="5" key="1">
    <citation type="submission" date="2016-11" db="UniProtKB">
        <authorList>
            <consortium name="WormBaseParasite"/>
        </authorList>
    </citation>
    <scope>IDENTIFICATION</scope>
</reference>
<evidence type="ECO:0000313" key="1">
    <source>
        <dbReference type="EMBL" id="CAD5232986.1"/>
    </source>
</evidence>
<dbReference type="Gene3D" id="3.40.630.30">
    <property type="match status" value="1"/>
</dbReference>
<evidence type="ECO:0000313" key="4">
    <source>
        <dbReference type="Proteomes" id="UP000659654"/>
    </source>
</evidence>